<dbReference type="SMART" id="SM00032">
    <property type="entry name" value="CCP"/>
    <property type="match status" value="4"/>
</dbReference>
<dbReference type="Proteomes" id="UP000016666">
    <property type="component" value="Unassembled WGS sequence"/>
</dbReference>
<feature type="chain" id="PRO_5019817798" description="Sushi domain-containing protein" evidence="5">
    <location>
        <begin position="22"/>
        <end position="311"/>
    </location>
</feature>
<dbReference type="Ensembl" id="ENSAPLT00000023345.1">
    <property type="protein sequence ID" value="ENSAPLP00000016847.1"/>
    <property type="gene ID" value="ENSAPLG00000006695.2"/>
</dbReference>
<feature type="signal peptide" evidence="5">
    <location>
        <begin position="1"/>
        <end position="21"/>
    </location>
</feature>
<dbReference type="InterPro" id="IPR000436">
    <property type="entry name" value="Sushi_SCR_CCP_dom"/>
</dbReference>
<keyword evidence="1 4" id="KW-0768">Sushi</keyword>
<evidence type="ECO:0000313" key="7">
    <source>
        <dbReference type="Ensembl" id="ENSAPLP00000016847.1"/>
    </source>
</evidence>
<dbReference type="InterPro" id="IPR035976">
    <property type="entry name" value="Sushi/SCR/CCP_sf"/>
</dbReference>
<name>A0A493STF5_ANAPP</name>
<dbReference type="Pfam" id="PF00084">
    <property type="entry name" value="Sushi"/>
    <property type="match status" value="4"/>
</dbReference>
<dbReference type="PANTHER" id="PTHR45785:SF3">
    <property type="entry name" value="COAGULATION FACTOR XIII B CHAIN"/>
    <property type="match status" value="1"/>
</dbReference>
<feature type="domain" description="Sushi" evidence="6">
    <location>
        <begin position="85"/>
        <end position="154"/>
    </location>
</feature>
<sequence length="311" mass="35513">MLILIQFVILIPLRNVYHLFADKFCDLPHIENGKIAPYYYNFKGYYFPMRKDKKLSYSCVAGYTTETGTQEGRITCTAKGWSPVPQCYSELALLSSLLFLVGNFSSSISLKMSFKIHEKLQYKCNLGYHTPNGGTEDTVQCQADGWSSQPSCTKNFGRIVHFPPYNFYIYKILLSLLCLLNETLLYECDEGYHTAGGNTTEEARCLAHGWSLTPNCTNVRNKCPPPPLPPHAHVTTVRRTYHNGDKVRIQCQSKFEIRGYEEIHRNGCSNNALIFLIEPQFKCLQSCLFSFVKCARDKMLYNFAANQSFTD</sequence>
<evidence type="ECO:0000256" key="3">
    <source>
        <dbReference type="ARBA" id="ARBA00023157"/>
    </source>
</evidence>
<evidence type="ECO:0000256" key="4">
    <source>
        <dbReference type="PROSITE-ProRule" id="PRU00302"/>
    </source>
</evidence>
<dbReference type="InterPro" id="IPR051503">
    <property type="entry name" value="ComplSys_Reg/VirEntry_Med"/>
</dbReference>
<dbReference type="AlphaFoldDB" id="A0A493STF5"/>
<dbReference type="Gene3D" id="2.10.70.10">
    <property type="entry name" value="Complement Module, domain 1"/>
    <property type="match status" value="4"/>
</dbReference>
<keyword evidence="3" id="KW-1015">Disulfide bond</keyword>
<protein>
    <recommendedName>
        <fullName evidence="6">Sushi domain-containing protein</fullName>
    </recommendedName>
</protein>
<dbReference type="STRING" id="8840.ENSAPLP00000016847"/>
<reference evidence="7" key="2">
    <citation type="submission" date="2025-08" db="UniProtKB">
        <authorList>
            <consortium name="Ensembl"/>
        </authorList>
    </citation>
    <scope>IDENTIFICATION</scope>
</reference>
<accession>A0A493STF5</accession>
<reference evidence="7" key="3">
    <citation type="submission" date="2025-09" db="UniProtKB">
        <authorList>
            <consortium name="Ensembl"/>
        </authorList>
    </citation>
    <scope>IDENTIFICATION</scope>
</reference>
<evidence type="ECO:0000256" key="2">
    <source>
        <dbReference type="ARBA" id="ARBA00022729"/>
    </source>
</evidence>
<organism evidence="7 8">
    <name type="scientific">Anas platyrhynchos platyrhynchos</name>
    <name type="common">Northern mallard</name>
    <dbReference type="NCBI Taxonomy" id="8840"/>
    <lineage>
        <taxon>Eukaryota</taxon>
        <taxon>Metazoa</taxon>
        <taxon>Chordata</taxon>
        <taxon>Craniata</taxon>
        <taxon>Vertebrata</taxon>
        <taxon>Euteleostomi</taxon>
        <taxon>Archelosauria</taxon>
        <taxon>Archosauria</taxon>
        <taxon>Dinosauria</taxon>
        <taxon>Saurischia</taxon>
        <taxon>Theropoda</taxon>
        <taxon>Coelurosauria</taxon>
        <taxon>Aves</taxon>
        <taxon>Neognathae</taxon>
        <taxon>Galloanserae</taxon>
        <taxon>Anseriformes</taxon>
        <taxon>Anatidae</taxon>
        <taxon>Anatinae</taxon>
        <taxon>Anas</taxon>
    </lineage>
</organism>
<proteinExistence type="predicted"/>
<dbReference type="PANTHER" id="PTHR45785">
    <property type="entry name" value="COMPLEMENT FACTOR H-RELATED"/>
    <property type="match status" value="1"/>
</dbReference>
<evidence type="ECO:0000313" key="8">
    <source>
        <dbReference type="Proteomes" id="UP000016666"/>
    </source>
</evidence>
<evidence type="ECO:0000256" key="1">
    <source>
        <dbReference type="ARBA" id="ARBA00022659"/>
    </source>
</evidence>
<dbReference type="PROSITE" id="PS50923">
    <property type="entry name" value="SUSHI"/>
    <property type="match status" value="1"/>
</dbReference>
<reference evidence="8" key="1">
    <citation type="submission" date="2017-10" db="EMBL/GenBank/DDBJ databases">
        <title>A new Pekin duck reference genome.</title>
        <authorList>
            <person name="Hou Z.-C."/>
            <person name="Zhou Z.-K."/>
            <person name="Zhu F."/>
            <person name="Hou S.-S."/>
        </authorList>
    </citation>
    <scope>NUCLEOTIDE SEQUENCE [LARGE SCALE GENOMIC DNA]</scope>
</reference>
<dbReference type="FunFam" id="2.10.70.10:FF:000054">
    <property type="entry name" value="Complement inhibitory factor H"/>
    <property type="match status" value="1"/>
</dbReference>
<dbReference type="SUPFAM" id="SSF57535">
    <property type="entry name" value="Complement control module/SCR domain"/>
    <property type="match status" value="4"/>
</dbReference>
<evidence type="ECO:0000256" key="5">
    <source>
        <dbReference type="SAM" id="SignalP"/>
    </source>
</evidence>
<comment type="caution">
    <text evidence="4">Lacks conserved residue(s) required for the propagation of feature annotation.</text>
</comment>
<dbReference type="GeneTree" id="ENSGT00940000154967"/>
<keyword evidence="2 5" id="KW-0732">Signal</keyword>
<evidence type="ECO:0000259" key="6">
    <source>
        <dbReference type="PROSITE" id="PS50923"/>
    </source>
</evidence>
<keyword evidence="8" id="KW-1185">Reference proteome</keyword>